<gene>
    <name evidence="3" type="primary">yokI</name>
    <name evidence="3" type="ORF">GCM10011409_27360</name>
</gene>
<name>A0A9W5TYR1_9BACI</name>
<keyword evidence="4" id="KW-1185">Reference proteome</keyword>
<proteinExistence type="inferred from homology"/>
<evidence type="ECO:0000256" key="1">
    <source>
        <dbReference type="ARBA" id="ARBA00034117"/>
    </source>
</evidence>
<dbReference type="PROSITE" id="PS51756">
    <property type="entry name" value="LXG"/>
    <property type="match status" value="1"/>
</dbReference>
<dbReference type="EMBL" id="BMJD01000022">
    <property type="protein sequence ID" value="GGB48336.1"/>
    <property type="molecule type" value="Genomic_DNA"/>
</dbReference>
<dbReference type="Pfam" id="PF04740">
    <property type="entry name" value="LXG"/>
    <property type="match status" value="1"/>
</dbReference>
<dbReference type="PANTHER" id="PTHR34976">
    <property type="entry name" value="RIBONUCLEASE YQCG-RELATED"/>
    <property type="match status" value="1"/>
</dbReference>
<dbReference type="InterPro" id="IPR051768">
    <property type="entry name" value="Bact_secretion_toxin"/>
</dbReference>
<reference evidence="3" key="2">
    <citation type="submission" date="2020-09" db="EMBL/GenBank/DDBJ databases">
        <authorList>
            <person name="Sun Q."/>
            <person name="Zhou Y."/>
        </authorList>
    </citation>
    <scope>NUCLEOTIDE SEQUENCE</scope>
    <source>
        <strain evidence="3">CGMCC 1.15454</strain>
    </source>
</reference>
<evidence type="ECO:0000313" key="4">
    <source>
        <dbReference type="Proteomes" id="UP000621492"/>
    </source>
</evidence>
<protein>
    <submittedName>
        <fullName evidence="3">Ribonuclease YokI</fullName>
    </submittedName>
</protein>
<comment type="similarity">
    <text evidence="1">In the N-terminal section; belongs to the LXG family.</text>
</comment>
<dbReference type="InterPro" id="IPR006829">
    <property type="entry name" value="LXG_dom"/>
</dbReference>
<evidence type="ECO:0000313" key="3">
    <source>
        <dbReference type="EMBL" id="GGB48336.1"/>
    </source>
</evidence>
<reference evidence="3" key="1">
    <citation type="journal article" date="2014" name="Int. J. Syst. Evol. Microbiol.">
        <title>Complete genome sequence of Corynebacterium casei LMG S-19264T (=DSM 44701T), isolated from a smear-ripened cheese.</title>
        <authorList>
            <consortium name="US DOE Joint Genome Institute (JGI-PGF)"/>
            <person name="Walter F."/>
            <person name="Albersmeier A."/>
            <person name="Kalinowski J."/>
            <person name="Ruckert C."/>
        </authorList>
    </citation>
    <scope>NUCLEOTIDE SEQUENCE</scope>
    <source>
        <strain evidence="3">CGMCC 1.15454</strain>
    </source>
</reference>
<evidence type="ECO:0000259" key="2">
    <source>
        <dbReference type="PROSITE" id="PS51756"/>
    </source>
</evidence>
<dbReference type="AlphaFoldDB" id="A0A9W5TYR1"/>
<comment type="caution">
    <text evidence="3">The sequence shown here is derived from an EMBL/GenBank/DDBJ whole genome shotgun (WGS) entry which is preliminary data.</text>
</comment>
<sequence length="533" mass="58945">MKTLDSASLHEGINATLKEISHVQAKITEMQKGVRGIIDLENYLRGRTGESIRSFYEGIHAPFLIFLYQSLTHYRQTLEKLQQAVQSYEPNEQGLVREEFLEVDVQNGLDKAERVAADLVDEANGIMASVSDLVSLPKLDMEEFSSMVQKGKKKVKNNIEQLYNLDYEQTKSLTKVGEDLTLLNQYINEMSRTFASDYSITTFNALTALKLPSLPTILKEVYGEPVIEEKEETSLWTKIVDGAVELGKGIVNTSKGAAIGVYDVGKDTLVGIGNTIIHPVETVDSTATMVIHPVETGKYIGNAIAESFERDMINGDAESRSHWVTYALGTVATAVFGTKGAGTVTKTGVATTKTGAKKAAAAVENIDLSRFLPYAPQYQLAGGSRVPYNVVDGVNLRDELIRKAENFSEVESTGKNIKKANPEKVVNDLSTFQSKKMTFGNQQFLLDKKGMKHILERHHLEYWNGTIKKSQSFLDKNLSVDDVANIVESIMQQNRTTLMNHGTTSSYQIFGTVNGIEYVVGLNKGRIGQLYSK</sequence>
<organism evidence="3 4">
    <name type="scientific">Lentibacillus populi</name>
    <dbReference type="NCBI Taxonomy" id="1827502"/>
    <lineage>
        <taxon>Bacteria</taxon>
        <taxon>Bacillati</taxon>
        <taxon>Bacillota</taxon>
        <taxon>Bacilli</taxon>
        <taxon>Bacillales</taxon>
        <taxon>Bacillaceae</taxon>
        <taxon>Lentibacillus</taxon>
    </lineage>
</organism>
<dbReference type="Proteomes" id="UP000621492">
    <property type="component" value="Unassembled WGS sequence"/>
</dbReference>
<dbReference type="RefSeq" id="WP_188725378.1">
    <property type="nucleotide sequence ID" value="NZ_BMJD01000022.1"/>
</dbReference>
<dbReference type="PANTHER" id="PTHR34976:SF2">
    <property type="entry name" value="TYPE VII SECRETION SYSTEM PROTEIN ESSD"/>
    <property type="match status" value="1"/>
</dbReference>
<accession>A0A9W5TYR1</accession>
<feature type="domain" description="LXG" evidence="2">
    <location>
        <begin position="1"/>
        <end position="234"/>
    </location>
</feature>